<evidence type="ECO:0000313" key="2">
    <source>
        <dbReference type="Proteomes" id="UP000494249"/>
    </source>
</evidence>
<protein>
    <submittedName>
        <fullName evidence="1">Uncharacterized protein</fullName>
    </submittedName>
</protein>
<evidence type="ECO:0000313" key="1">
    <source>
        <dbReference type="EMBL" id="CAB3733331.1"/>
    </source>
</evidence>
<proteinExistence type="predicted"/>
<accession>A0A6J5CF55</accession>
<dbReference type="EMBL" id="CADIKB010000046">
    <property type="protein sequence ID" value="CAB3733331.1"/>
    <property type="molecule type" value="Genomic_DNA"/>
</dbReference>
<name>A0A6J5CF55_9BURK</name>
<gene>
    <name evidence="1" type="ORF">LMG22037_05789</name>
</gene>
<reference evidence="1 2" key="1">
    <citation type="submission" date="2020-04" db="EMBL/GenBank/DDBJ databases">
        <authorList>
            <person name="De Canck E."/>
        </authorList>
    </citation>
    <scope>NUCLEOTIDE SEQUENCE [LARGE SCALE GENOMIC DNA]</scope>
    <source>
        <strain evidence="1 2">LMG 22037</strain>
    </source>
</reference>
<sequence>MRNTTVLATREDFNPFTLALKARCEAEGEVLVCMRNGEYCKVVYRPANPEEYTGEAFHKPDHSAYWDPNGESVTSSDFDIVELPDALATPHTKKITAVEFRDGARDVVLKALDSYMRELTGCDNACGARDADLPQLFVGIDAHMDRIAARFNRPDSDEVGSAYLSISG</sequence>
<dbReference type="AlphaFoldDB" id="A0A6J5CF55"/>
<dbReference type="RefSeq" id="WP_035482984.1">
    <property type="nucleotide sequence ID" value="NZ_CADFGL010000043.1"/>
</dbReference>
<dbReference type="Proteomes" id="UP000494249">
    <property type="component" value="Unassembled WGS sequence"/>
</dbReference>
<organism evidence="1 2">
    <name type="scientific">Paraburkholderia phenoliruptrix</name>
    <dbReference type="NCBI Taxonomy" id="252970"/>
    <lineage>
        <taxon>Bacteria</taxon>
        <taxon>Pseudomonadati</taxon>
        <taxon>Pseudomonadota</taxon>
        <taxon>Betaproteobacteria</taxon>
        <taxon>Burkholderiales</taxon>
        <taxon>Burkholderiaceae</taxon>
        <taxon>Paraburkholderia</taxon>
    </lineage>
</organism>